<dbReference type="AlphaFoldDB" id="A0A381PSS5"/>
<protein>
    <submittedName>
        <fullName evidence="1">Uncharacterized protein</fullName>
    </submittedName>
</protein>
<accession>A0A381PSS5</accession>
<sequence>MLTKPLSSMKICLMSSENNYQFVGNKSLNLAQALLILLEIDASGANL</sequence>
<name>A0A381PSS5_9ZZZZ</name>
<organism evidence="1">
    <name type="scientific">marine metagenome</name>
    <dbReference type="NCBI Taxonomy" id="408172"/>
    <lineage>
        <taxon>unclassified sequences</taxon>
        <taxon>metagenomes</taxon>
        <taxon>ecological metagenomes</taxon>
    </lineage>
</organism>
<dbReference type="EMBL" id="UINC01001070">
    <property type="protein sequence ID" value="SUZ69704.1"/>
    <property type="molecule type" value="Genomic_DNA"/>
</dbReference>
<reference evidence="1" key="1">
    <citation type="submission" date="2018-05" db="EMBL/GenBank/DDBJ databases">
        <authorList>
            <person name="Lanie J.A."/>
            <person name="Ng W.-L."/>
            <person name="Kazmierczak K.M."/>
            <person name="Andrzejewski T.M."/>
            <person name="Davidsen T.M."/>
            <person name="Wayne K.J."/>
            <person name="Tettelin H."/>
            <person name="Glass J.I."/>
            <person name="Rusch D."/>
            <person name="Podicherti R."/>
            <person name="Tsui H.-C.T."/>
            <person name="Winkler M.E."/>
        </authorList>
    </citation>
    <scope>NUCLEOTIDE SEQUENCE</scope>
</reference>
<proteinExistence type="predicted"/>
<evidence type="ECO:0000313" key="1">
    <source>
        <dbReference type="EMBL" id="SUZ69704.1"/>
    </source>
</evidence>
<gene>
    <name evidence="1" type="ORF">METZ01_LOCUS22558</name>
</gene>